<dbReference type="InterPro" id="IPR016031">
    <property type="entry name" value="Trp_RNA-bd_attenuator-like_dom"/>
</dbReference>
<keyword evidence="1" id="KW-0812">Transmembrane</keyword>
<dbReference type="PANTHER" id="PTHR43657:SF1">
    <property type="entry name" value="ALTERED INHERITANCE OF MITOCHONDRIA PROTEIN 24, MITOCHONDRIAL"/>
    <property type="match status" value="1"/>
</dbReference>
<dbReference type="AlphaFoldDB" id="A0A7S3P8V1"/>
<evidence type="ECO:0000256" key="1">
    <source>
        <dbReference type="SAM" id="Phobius"/>
    </source>
</evidence>
<dbReference type="InterPro" id="IPR002838">
    <property type="entry name" value="AIM24"/>
</dbReference>
<name>A0A7S3P8V1_9STRA</name>
<feature type="transmembrane region" description="Helical" evidence="1">
    <location>
        <begin position="249"/>
        <end position="270"/>
    </location>
</feature>
<protein>
    <recommendedName>
        <fullName evidence="3">Altered inheritance of mitochondria protein 24, mitochondrial</fullName>
    </recommendedName>
</protein>
<organism evidence="2">
    <name type="scientific">Amphora coffeiformis</name>
    <dbReference type="NCBI Taxonomy" id="265554"/>
    <lineage>
        <taxon>Eukaryota</taxon>
        <taxon>Sar</taxon>
        <taxon>Stramenopiles</taxon>
        <taxon>Ochrophyta</taxon>
        <taxon>Bacillariophyta</taxon>
        <taxon>Bacillariophyceae</taxon>
        <taxon>Bacillariophycidae</taxon>
        <taxon>Thalassiophysales</taxon>
        <taxon>Catenulaceae</taxon>
        <taxon>Amphora</taxon>
    </lineage>
</organism>
<evidence type="ECO:0008006" key="3">
    <source>
        <dbReference type="Google" id="ProtNLM"/>
    </source>
</evidence>
<gene>
    <name evidence="2" type="ORF">ACOF00016_LOCUS10311</name>
</gene>
<keyword evidence="1" id="KW-1133">Transmembrane helix</keyword>
<dbReference type="NCBIfam" id="TIGR00266">
    <property type="entry name" value="TIGR00266 family protein"/>
    <property type="match status" value="1"/>
</dbReference>
<proteinExistence type="predicted"/>
<dbReference type="EMBL" id="HBIM01012585">
    <property type="protein sequence ID" value="CAE0413053.1"/>
    <property type="molecule type" value="Transcribed_RNA"/>
</dbReference>
<dbReference type="PANTHER" id="PTHR43657">
    <property type="entry name" value="TRYPTOPHAN RNA-BINDING ATTENUATOR PROTEIN-LIKE PROTEIN"/>
    <property type="match status" value="1"/>
</dbReference>
<keyword evidence="1" id="KW-0472">Membrane</keyword>
<dbReference type="Pfam" id="PF01987">
    <property type="entry name" value="AIM24"/>
    <property type="match status" value="1"/>
</dbReference>
<dbReference type="InterPro" id="IPR036983">
    <property type="entry name" value="AIM24_sf"/>
</dbReference>
<evidence type="ECO:0000313" key="2">
    <source>
        <dbReference type="EMBL" id="CAE0413053.1"/>
    </source>
</evidence>
<reference evidence="2" key="1">
    <citation type="submission" date="2021-01" db="EMBL/GenBank/DDBJ databases">
        <authorList>
            <person name="Corre E."/>
            <person name="Pelletier E."/>
            <person name="Niang G."/>
            <person name="Scheremetjew M."/>
            <person name="Finn R."/>
            <person name="Kale V."/>
            <person name="Holt S."/>
            <person name="Cochrane G."/>
            <person name="Meng A."/>
            <person name="Brown T."/>
            <person name="Cohen L."/>
        </authorList>
    </citation>
    <scope>NUCLEOTIDE SEQUENCE</scope>
    <source>
        <strain evidence="2">CCMP127</strain>
    </source>
</reference>
<accession>A0A7S3P8V1</accession>
<dbReference type="SUPFAM" id="SSF51219">
    <property type="entry name" value="TRAP-like"/>
    <property type="match status" value="1"/>
</dbReference>
<dbReference type="Gene3D" id="3.60.160.10">
    <property type="entry name" value="Mitochondrial biogenesis AIM24"/>
    <property type="match status" value="1"/>
</dbReference>
<sequence>MNHRNASPVWSIQNSGSFASVLVDLPPNTEVCCETDAVVSFSQGVTVQGQIAGGLFGALARTFLTNESFFTTKVRNALTQQNADVLIAPVEPGGIVLHRLVDDDPSGLYVTSGAYVASDATVKIASRVQRNLTNSVFSGSGMFLLHATGLGTVACAAYGAVHAYRLERGETRAVDNGHLVAWTSGMHYTTGLASRGAGTFGNIMGSLTSGEGLMCYFQGPGILYIQSHKPQSEKEGQSKTTRGVNPIQLFFLVVFLGVFVGFGLLMLFMASTSETTRQHGNRYQRYAEF</sequence>